<evidence type="ECO:0000313" key="1">
    <source>
        <dbReference type="EMBL" id="KJL37050.1"/>
    </source>
</evidence>
<name>A0A0F0LXN7_9MICO</name>
<protein>
    <recommendedName>
        <fullName evidence="3">Head-to-tail stopper</fullName>
    </recommendedName>
</protein>
<proteinExistence type="predicted"/>
<dbReference type="STRING" id="400772.RR49_01162"/>
<evidence type="ECO:0000313" key="2">
    <source>
        <dbReference type="Proteomes" id="UP000033451"/>
    </source>
</evidence>
<organism evidence="1 2">
    <name type="scientific">Microbacterium ginsengisoli</name>
    <dbReference type="NCBI Taxonomy" id="400772"/>
    <lineage>
        <taxon>Bacteria</taxon>
        <taxon>Bacillati</taxon>
        <taxon>Actinomycetota</taxon>
        <taxon>Actinomycetes</taxon>
        <taxon>Micrococcales</taxon>
        <taxon>Microbacteriaceae</taxon>
        <taxon>Microbacterium</taxon>
    </lineage>
</organism>
<dbReference type="RefSeq" id="WP_048809166.1">
    <property type="nucleotide sequence ID" value="NZ_JYIY01000069.1"/>
</dbReference>
<accession>A0A0F0LXN7</accession>
<dbReference type="AlphaFoldDB" id="A0A0F0LXN7"/>
<comment type="caution">
    <text evidence="1">The sequence shown here is derived from an EMBL/GenBank/DDBJ whole genome shotgun (WGS) entry which is preliminary data.</text>
</comment>
<sequence>MSDELADFYVHTVTVETHQGTNGYGADVLEAPHILTPPDTGCFVERKRRLVRDKAGEQVVSETTVYTYRDAEPLFTVDSVVTIDGVASRVLTVAVSDSGGLELPDHIAVYLT</sequence>
<gene>
    <name evidence="1" type="ORF">RR49_01162</name>
</gene>
<dbReference type="PATRIC" id="fig|400772.4.peg.1185"/>
<dbReference type="OrthoDB" id="4948876at2"/>
<keyword evidence="2" id="KW-1185">Reference proteome</keyword>
<reference evidence="1 2" key="1">
    <citation type="submission" date="2015-02" db="EMBL/GenBank/DDBJ databases">
        <title>Draft genome sequences of ten Microbacterium spp. with emphasis on heavy metal contaminated environments.</title>
        <authorList>
            <person name="Corretto E."/>
        </authorList>
    </citation>
    <scope>NUCLEOTIDE SEQUENCE [LARGE SCALE GENOMIC DNA]</scope>
    <source>
        <strain evidence="1 2">DSM 18659</strain>
    </source>
</reference>
<dbReference type="Proteomes" id="UP000033451">
    <property type="component" value="Unassembled WGS sequence"/>
</dbReference>
<dbReference type="EMBL" id="JYIY01000069">
    <property type="protein sequence ID" value="KJL37050.1"/>
    <property type="molecule type" value="Genomic_DNA"/>
</dbReference>
<evidence type="ECO:0008006" key="3">
    <source>
        <dbReference type="Google" id="ProtNLM"/>
    </source>
</evidence>